<reference evidence="1" key="1">
    <citation type="submission" date="2022-07" db="EMBL/GenBank/DDBJ databases">
        <title>Phylogenomic reconstructions and comparative analyses of Kickxellomycotina fungi.</title>
        <authorList>
            <person name="Reynolds N.K."/>
            <person name="Stajich J.E."/>
            <person name="Barry K."/>
            <person name="Grigoriev I.V."/>
            <person name="Crous P."/>
            <person name="Smith M.E."/>
        </authorList>
    </citation>
    <scope>NUCLEOTIDE SEQUENCE</scope>
    <source>
        <strain evidence="1">CBS 109366</strain>
    </source>
</reference>
<evidence type="ECO:0000313" key="2">
    <source>
        <dbReference type="Proteomes" id="UP001140234"/>
    </source>
</evidence>
<proteinExistence type="predicted"/>
<gene>
    <name evidence="1" type="ORF">IWQ57_003435</name>
</gene>
<accession>A0ACC1JW79</accession>
<keyword evidence="2" id="KW-1185">Reference proteome</keyword>
<dbReference type="EMBL" id="JANBUJ010001114">
    <property type="protein sequence ID" value="KAJ2768674.1"/>
    <property type="molecule type" value="Genomic_DNA"/>
</dbReference>
<protein>
    <submittedName>
        <fullName evidence="1">Uncharacterized protein</fullName>
    </submittedName>
</protein>
<evidence type="ECO:0000313" key="1">
    <source>
        <dbReference type="EMBL" id="KAJ2768674.1"/>
    </source>
</evidence>
<dbReference type="Proteomes" id="UP001140234">
    <property type="component" value="Unassembled WGS sequence"/>
</dbReference>
<feature type="non-terminal residue" evidence="1">
    <location>
        <position position="332"/>
    </location>
</feature>
<name>A0ACC1JW79_9FUNG</name>
<sequence length="332" mass="34469">MALSAGAPSPDSQPNHNLPDHGGTSGERSTEEPASAVAWMTAAKALLDDLVARIGPASAQGQQEQDQQEQGQQEQKPGDSDPVDWLTSQALVHIAELQASLGRQLNDARASLEDAVQNMLPPQLRQPWVAECAQLCLDRETHPGLSKAATIRIGHAISDSEAAFQATRAEAIRSDFAEFIGVSAASIDPRDIPIIGVAGSGGGFRAMVATLGSYRTMREAGLAQCVMYDAAVSGSSWAVAALHTYGRGSPYVVLDSVRLALTTSMFSAAGLAEFVNQRDAMAKRVFSEIASRTLMQLARSRGGPPNSGAEPATPGTGDGGADGPPAGAVAQA</sequence>
<comment type="caution">
    <text evidence="1">The sequence shown here is derived from an EMBL/GenBank/DDBJ whole genome shotgun (WGS) entry which is preliminary data.</text>
</comment>
<organism evidence="1 2">
    <name type="scientific">Coemansia nantahalensis</name>
    <dbReference type="NCBI Taxonomy" id="2789366"/>
    <lineage>
        <taxon>Eukaryota</taxon>
        <taxon>Fungi</taxon>
        <taxon>Fungi incertae sedis</taxon>
        <taxon>Zoopagomycota</taxon>
        <taxon>Kickxellomycotina</taxon>
        <taxon>Kickxellomycetes</taxon>
        <taxon>Kickxellales</taxon>
        <taxon>Kickxellaceae</taxon>
        <taxon>Coemansia</taxon>
    </lineage>
</organism>